<dbReference type="Proteomes" id="UP000030686">
    <property type="component" value="Unassembled WGS sequence"/>
</dbReference>
<reference evidence="1" key="1">
    <citation type="journal article" date="2014" name="Nat. Commun.">
        <title>Multiple recent horizontal transfers of a large genomic region in cheese making fungi.</title>
        <authorList>
            <person name="Cheeseman K."/>
            <person name="Ropars J."/>
            <person name="Renault P."/>
            <person name="Dupont J."/>
            <person name="Gouzy J."/>
            <person name="Branca A."/>
            <person name="Abraham A.L."/>
            <person name="Ceppi M."/>
            <person name="Conseiller E."/>
            <person name="Debuchy R."/>
            <person name="Malagnac F."/>
            <person name="Goarin A."/>
            <person name="Silar P."/>
            <person name="Lacoste S."/>
            <person name="Sallet E."/>
            <person name="Bensimon A."/>
            <person name="Giraud T."/>
            <person name="Brygoo Y."/>
        </authorList>
    </citation>
    <scope>NUCLEOTIDE SEQUENCE [LARGE SCALE GENOMIC DNA]</scope>
    <source>
        <strain evidence="1">FM164</strain>
    </source>
</reference>
<proteinExistence type="predicted"/>
<name>W6PZF5_PENRF</name>
<evidence type="ECO:0000313" key="1">
    <source>
        <dbReference type="EMBL" id="CDM29111.1"/>
    </source>
</evidence>
<dbReference type="EMBL" id="HG792015">
    <property type="protein sequence ID" value="CDM29111.1"/>
    <property type="molecule type" value="Genomic_DNA"/>
</dbReference>
<keyword evidence="2" id="KW-1185">Reference proteome</keyword>
<gene>
    <name evidence="1" type="ORF">PROQFM164_S01g002922</name>
</gene>
<accession>W6PZF5</accession>
<dbReference type="AlphaFoldDB" id="W6PZF5"/>
<evidence type="ECO:0000313" key="2">
    <source>
        <dbReference type="Proteomes" id="UP000030686"/>
    </source>
</evidence>
<sequence length="73" mass="8536">MIWKHTRLFLSFVDIQVLKYHPEVPRELSSAIMSKFSMAENMPDGSIREMNFFDSSFFKEPNKSLPTPARVRA</sequence>
<organism evidence="1 2">
    <name type="scientific">Penicillium roqueforti (strain FM164)</name>
    <dbReference type="NCBI Taxonomy" id="1365484"/>
    <lineage>
        <taxon>Eukaryota</taxon>
        <taxon>Fungi</taxon>
        <taxon>Dikarya</taxon>
        <taxon>Ascomycota</taxon>
        <taxon>Pezizomycotina</taxon>
        <taxon>Eurotiomycetes</taxon>
        <taxon>Eurotiomycetidae</taxon>
        <taxon>Eurotiales</taxon>
        <taxon>Aspergillaceae</taxon>
        <taxon>Penicillium</taxon>
    </lineage>
</organism>
<protein>
    <submittedName>
        <fullName evidence="1">Genomic scaffold, ProqFM164S01</fullName>
    </submittedName>
</protein>